<gene>
    <name evidence="6" type="ORF">SAMN05660836_02510</name>
</gene>
<dbReference type="InterPro" id="IPR050572">
    <property type="entry name" value="Fe-S_Ferredoxin"/>
</dbReference>
<dbReference type="PROSITE" id="PS51379">
    <property type="entry name" value="4FE4S_FER_2"/>
    <property type="match status" value="2"/>
</dbReference>
<feature type="domain" description="4Fe-4S ferredoxin-type" evidence="5">
    <location>
        <begin position="210"/>
        <end position="239"/>
    </location>
</feature>
<dbReference type="EMBL" id="FOUU01000012">
    <property type="protein sequence ID" value="SFN06017.1"/>
    <property type="molecule type" value="Genomic_DNA"/>
</dbReference>
<organism evidence="6 7">
    <name type="scientific">Thermodesulforhabdus norvegica</name>
    <dbReference type="NCBI Taxonomy" id="39841"/>
    <lineage>
        <taxon>Bacteria</taxon>
        <taxon>Pseudomonadati</taxon>
        <taxon>Thermodesulfobacteriota</taxon>
        <taxon>Syntrophobacteria</taxon>
        <taxon>Syntrophobacterales</taxon>
        <taxon>Thermodesulforhabdaceae</taxon>
        <taxon>Thermodesulforhabdus</taxon>
    </lineage>
</organism>
<dbReference type="STRING" id="39841.SAMN05660836_02510"/>
<dbReference type="GO" id="GO:0051539">
    <property type="term" value="F:4 iron, 4 sulfur cluster binding"/>
    <property type="evidence" value="ECO:0007669"/>
    <property type="project" value="UniProtKB-KW"/>
</dbReference>
<keyword evidence="3" id="KW-0408">Iron</keyword>
<feature type="domain" description="4Fe-4S ferredoxin-type" evidence="5">
    <location>
        <begin position="181"/>
        <end position="209"/>
    </location>
</feature>
<reference evidence="6 7" key="1">
    <citation type="submission" date="2016-10" db="EMBL/GenBank/DDBJ databases">
        <authorList>
            <person name="de Groot N.N."/>
        </authorList>
    </citation>
    <scope>NUCLEOTIDE SEQUENCE [LARGE SCALE GENOMIC DNA]</scope>
    <source>
        <strain evidence="6 7">DSM 9990</strain>
    </source>
</reference>
<keyword evidence="4" id="KW-0411">Iron-sulfur</keyword>
<proteinExistence type="predicted"/>
<dbReference type="Gene3D" id="3.30.70.20">
    <property type="match status" value="1"/>
</dbReference>
<evidence type="ECO:0000256" key="4">
    <source>
        <dbReference type="ARBA" id="ARBA00023014"/>
    </source>
</evidence>
<dbReference type="Pfam" id="PF04015">
    <property type="entry name" value="DUF362"/>
    <property type="match status" value="1"/>
</dbReference>
<dbReference type="AlphaFoldDB" id="A0A1I4VYA3"/>
<dbReference type="GO" id="GO:0046872">
    <property type="term" value="F:metal ion binding"/>
    <property type="evidence" value="ECO:0007669"/>
    <property type="project" value="UniProtKB-KW"/>
</dbReference>
<dbReference type="SUPFAM" id="SSF54862">
    <property type="entry name" value="4Fe-4S ferredoxins"/>
    <property type="match status" value="1"/>
</dbReference>
<dbReference type="OrthoDB" id="9798098at2"/>
<sequence length="344" mass="37846">MNYDRVFFTKWRPFSNMLSRFDRLLKKSHVLDVIEPGDLVAVKLHVGELGNPNYIRPFFVKHLIDKIKDKGGKPFLTDTTTYYPEKRSNGYDHHGTAVANGFGYAQFVCADGLKGGYVVPVKTGDELIPEIEVAGALYEADAMIVVTHVKGHPLAGVGGAIKNLGMGGVSKKSKLVQHRLVDMRLEVERCNACGSCAKACRFGFPRIENDHVVIDSPECMHCPICSNACPEGVIIIENRERLCRGLAIATKAVLDTFRPEKVAYLNFAVTLSTICDCGPTQAEILGPDVGIFAGFSALSIDAASFSSIDYRKLNEMHKTDCWEQVRYLASLGVEGSQEPEIKEV</sequence>
<dbReference type="PROSITE" id="PS00198">
    <property type="entry name" value="4FE4S_FER_1"/>
    <property type="match status" value="1"/>
</dbReference>
<evidence type="ECO:0000259" key="5">
    <source>
        <dbReference type="PROSITE" id="PS51379"/>
    </source>
</evidence>
<evidence type="ECO:0000313" key="6">
    <source>
        <dbReference type="EMBL" id="SFN06017.1"/>
    </source>
</evidence>
<dbReference type="PANTHER" id="PTHR43687:SF1">
    <property type="entry name" value="FERREDOXIN III"/>
    <property type="match status" value="1"/>
</dbReference>
<protein>
    <recommendedName>
        <fullName evidence="5">4Fe-4S ferredoxin-type domain-containing protein</fullName>
    </recommendedName>
</protein>
<keyword evidence="7" id="KW-1185">Reference proteome</keyword>
<accession>A0A1I4VYA3</accession>
<keyword evidence="1" id="KW-0004">4Fe-4S</keyword>
<evidence type="ECO:0000256" key="2">
    <source>
        <dbReference type="ARBA" id="ARBA00022723"/>
    </source>
</evidence>
<dbReference type="InterPro" id="IPR017896">
    <property type="entry name" value="4Fe4S_Fe-S-bd"/>
</dbReference>
<keyword evidence="2" id="KW-0479">Metal-binding</keyword>
<dbReference type="RefSeq" id="WP_093396251.1">
    <property type="nucleotide sequence ID" value="NZ_FOUU01000012.1"/>
</dbReference>
<dbReference type="Proteomes" id="UP000199611">
    <property type="component" value="Unassembled WGS sequence"/>
</dbReference>
<dbReference type="InterPro" id="IPR017900">
    <property type="entry name" value="4Fe4S_Fe_S_CS"/>
</dbReference>
<name>A0A1I4VYA3_9BACT</name>
<evidence type="ECO:0000256" key="1">
    <source>
        <dbReference type="ARBA" id="ARBA00022485"/>
    </source>
</evidence>
<evidence type="ECO:0000313" key="7">
    <source>
        <dbReference type="Proteomes" id="UP000199611"/>
    </source>
</evidence>
<dbReference type="InterPro" id="IPR007160">
    <property type="entry name" value="DUF362"/>
</dbReference>
<dbReference type="PANTHER" id="PTHR43687">
    <property type="entry name" value="ADENYLYLSULFATE REDUCTASE, BETA SUBUNIT"/>
    <property type="match status" value="1"/>
</dbReference>
<evidence type="ECO:0000256" key="3">
    <source>
        <dbReference type="ARBA" id="ARBA00023004"/>
    </source>
</evidence>